<dbReference type="CDD" id="cd05635">
    <property type="entry name" value="LbH_unknown"/>
    <property type="match status" value="1"/>
</dbReference>
<dbReference type="InterPro" id="IPR023917">
    <property type="entry name" value="Bifunctiontional_GlmU_bac-type"/>
</dbReference>
<dbReference type="Gene3D" id="2.160.10.10">
    <property type="entry name" value="Hexapeptide repeat proteins"/>
    <property type="match status" value="1"/>
</dbReference>
<dbReference type="Proteomes" id="UP000291124">
    <property type="component" value="Chromosome"/>
</dbReference>
<dbReference type="RefSeq" id="WP_133277551.1">
    <property type="nucleotide sequence ID" value="NZ_CP037933.1"/>
</dbReference>
<dbReference type="SUPFAM" id="SSF51161">
    <property type="entry name" value="Trimeric LpxA-like enzymes"/>
    <property type="match status" value="1"/>
</dbReference>
<keyword evidence="1 3" id="KW-0808">Transferase</keyword>
<name>A0A4P6YCQ2_9FLAO</name>
<keyword evidence="4" id="KW-1185">Reference proteome</keyword>
<dbReference type="AlphaFoldDB" id="A0A4P6YCQ2"/>
<dbReference type="PANTHER" id="PTHR43584">
    <property type="entry name" value="NUCLEOTIDYL TRANSFERASE"/>
    <property type="match status" value="1"/>
</dbReference>
<dbReference type="EMBL" id="CP037933">
    <property type="protein sequence ID" value="QBN20048.1"/>
    <property type="molecule type" value="Genomic_DNA"/>
</dbReference>
<dbReference type="KEGG" id="fnk:E1750_14995"/>
<gene>
    <name evidence="3" type="ORF">E1750_14995</name>
</gene>
<dbReference type="GO" id="GO:0016746">
    <property type="term" value="F:acyltransferase activity"/>
    <property type="evidence" value="ECO:0007669"/>
    <property type="project" value="UniProtKB-KW"/>
</dbReference>
<organism evidence="3 4">
    <name type="scientific">Flavobacterium nackdongense</name>
    <dbReference type="NCBI Taxonomy" id="2547394"/>
    <lineage>
        <taxon>Bacteria</taxon>
        <taxon>Pseudomonadati</taxon>
        <taxon>Bacteroidota</taxon>
        <taxon>Flavobacteriia</taxon>
        <taxon>Flavobacteriales</taxon>
        <taxon>Flavobacteriaceae</taxon>
        <taxon>Flavobacterium</taxon>
    </lineage>
</organism>
<evidence type="ECO:0000313" key="4">
    <source>
        <dbReference type="Proteomes" id="UP000291124"/>
    </source>
</evidence>
<evidence type="ECO:0000256" key="1">
    <source>
        <dbReference type="ARBA" id="ARBA00022679"/>
    </source>
</evidence>
<dbReference type="PANTHER" id="PTHR43584:SF9">
    <property type="entry name" value="TRANSFERASE HEXAPEPTIDE REPEAT CONTAINING PROTEIN"/>
    <property type="match status" value="1"/>
</dbReference>
<evidence type="ECO:0000256" key="2">
    <source>
        <dbReference type="ARBA" id="ARBA00023315"/>
    </source>
</evidence>
<dbReference type="Pfam" id="PF13562">
    <property type="entry name" value="NTP_transf_4"/>
    <property type="match status" value="1"/>
</dbReference>
<proteinExistence type="predicted"/>
<dbReference type="InterPro" id="IPR011004">
    <property type="entry name" value="Trimer_LpxA-like_sf"/>
</dbReference>
<dbReference type="InterPro" id="IPR050065">
    <property type="entry name" value="GlmU-like"/>
</dbReference>
<keyword evidence="2" id="KW-0012">Acyltransferase</keyword>
<dbReference type="OrthoDB" id="9784832at2"/>
<protein>
    <submittedName>
        <fullName evidence="3">Glucose-1-phosphate thymidylyltransferase</fullName>
    </submittedName>
</protein>
<dbReference type="GO" id="GO:0016779">
    <property type="term" value="F:nucleotidyltransferase activity"/>
    <property type="evidence" value="ECO:0007669"/>
    <property type="project" value="UniProtKB-ARBA"/>
</dbReference>
<accession>A0A4P6YCQ2</accession>
<reference evidence="4" key="1">
    <citation type="submission" date="2019-03" db="EMBL/GenBank/DDBJ databases">
        <title>Flavobacterium sp.</title>
        <authorList>
            <person name="Kim H."/>
        </authorList>
    </citation>
    <scope>NUCLEOTIDE SEQUENCE [LARGE SCALE GENOMIC DNA]</scope>
    <source>
        <strain evidence="4">GS13</strain>
    </source>
</reference>
<evidence type="ECO:0000313" key="3">
    <source>
        <dbReference type="EMBL" id="QBN20048.1"/>
    </source>
</evidence>
<dbReference type="NCBIfam" id="TIGR03991">
    <property type="entry name" value="alt_bact_glmU"/>
    <property type="match status" value="1"/>
</dbReference>
<sequence length="391" mass="43711">MNYILFDGPARNALLPFTFTRPVADILIGILTIRQKWEKRLGSTTTTLTEEYLSEKFPMIEMEENVMINASFLPNSVLAEMVVNLSSNQAIFKGEDVIAFYTSENQEEVDFDTYQIIEFEGEVLRIERTWDIFSNNDAAIREDFELLTEGRKSQSIPKSVNVIDKENIFIEEGAKLEFVTLNASSGPIYIGKNTEIMEGSVIRGPFALCENASVKMGSKIYGATTVGSYSRIGGEVKNAVIFSYSNKGHEGFLGDSVLGEWCNIGADTNTSNLKNNYDEVKLWSYETEGFAKTGLQFCGLMMGDHSKCGINTMFNTGTVVGVSANIFGAGFPRNFVPSFSWGGAAGFTTYLTKKAFETARLVMSRRNIHFDEKEAAILEHVFEETKKWRKE</sequence>